<evidence type="ECO:0000256" key="1">
    <source>
        <dbReference type="SAM" id="MobiDB-lite"/>
    </source>
</evidence>
<feature type="compositionally biased region" description="Low complexity" evidence="1">
    <location>
        <begin position="9"/>
        <end position="20"/>
    </location>
</feature>
<evidence type="ECO:0000313" key="2">
    <source>
        <dbReference type="EMBL" id="CAB4181964.1"/>
    </source>
</evidence>
<feature type="region of interest" description="Disordered" evidence="1">
    <location>
        <begin position="1"/>
        <end position="41"/>
    </location>
</feature>
<gene>
    <name evidence="2" type="ORF">UFOVP1071_98</name>
</gene>
<accession>A0A6J5QQW8</accession>
<feature type="compositionally biased region" description="Gly residues" evidence="1">
    <location>
        <begin position="21"/>
        <end position="34"/>
    </location>
</feature>
<name>A0A6J5QQW8_9CAUD</name>
<dbReference type="EMBL" id="LR797022">
    <property type="protein sequence ID" value="CAB4181964.1"/>
    <property type="molecule type" value="Genomic_DNA"/>
</dbReference>
<reference evidence="2" key="1">
    <citation type="submission" date="2020-05" db="EMBL/GenBank/DDBJ databases">
        <authorList>
            <person name="Chiriac C."/>
            <person name="Salcher M."/>
            <person name="Ghai R."/>
            <person name="Kavagutti S V."/>
        </authorList>
    </citation>
    <scope>NUCLEOTIDE SEQUENCE</scope>
</reference>
<protein>
    <submittedName>
        <fullName evidence="2">Uncharacterized protein</fullName>
    </submittedName>
</protein>
<organism evidence="2">
    <name type="scientific">uncultured Caudovirales phage</name>
    <dbReference type="NCBI Taxonomy" id="2100421"/>
    <lineage>
        <taxon>Viruses</taxon>
        <taxon>Duplodnaviria</taxon>
        <taxon>Heunggongvirae</taxon>
        <taxon>Uroviricota</taxon>
        <taxon>Caudoviricetes</taxon>
        <taxon>Peduoviridae</taxon>
        <taxon>Maltschvirus</taxon>
        <taxon>Maltschvirus maltsch</taxon>
    </lineage>
</organism>
<sequence>MTNLKEDGAAYASTTPANAAGSGGVEGIGVGPRGEPGVDLKKKKKLRDITLMTTPIKRLVPNGLDR</sequence>
<proteinExistence type="predicted"/>